<protein>
    <submittedName>
        <fullName evidence="5">Metalloprotease PmbA</fullName>
        <ecNumber evidence="5">3.4.-.-</ecNumber>
    </submittedName>
</protein>
<dbReference type="Gene3D" id="3.30.2290.10">
    <property type="entry name" value="PmbA/TldD superfamily"/>
    <property type="match status" value="1"/>
</dbReference>
<dbReference type="SUPFAM" id="SSF111283">
    <property type="entry name" value="Putative modulator of DNA gyrase, PmbA/TldD"/>
    <property type="match status" value="1"/>
</dbReference>
<feature type="domain" description="Metalloprotease TldD/E central" evidence="4">
    <location>
        <begin position="116"/>
        <end position="217"/>
    </location>
</feature>
<reference evidence="5" key="1">
    <citation type="submission" date="2018-04" db="EMBL/GenBank/DDBJ databases">
        <authorList>
            <person name="Go L.Y."/>
            <person name="Mitchell J.A."/>
        </authorList>
    </citation>
    <scope>NUCLEOTIDE SEQUENCE</scope>
    <source>
        <strain evidence="5">WBAD</strain>
    </source>
</reference>
<feature type="domain" description="Metalloprotease TldD/E N-terminal" evidence="2">
    <location>
        <begin position="21"/>
        <end position="84"/>
    </location>
</feature>
<evidence type="ECO:0000259" key="4">
    <source>
        <dbReference type="Pfam" id="PF19290"/>
    </source>
</evidence>
<dbReference type="GO" id="GO:0008237">
    <property type="term" value="F:metallopeptidase activity"/>
    <property type="evidence" value="ECO:0007669"/>
    <property type="project" value="UniProtKB-KW"/>
</dbReference>
<dbReference type="InterPro" id="IPR047657">
    <property type="entry name" value="PmbA"/>
</dbReference>
<dbReference type="Pfam" id="PF19289">
    <property type="entry name" value="PmbA_TldD_3rd"/>
    <property type="match status" value="1"/>
</dbReference>
<proteinExistence type="inferred from homology"/>
<dbReference type="InterPro" id="IPR002510">
    <property type="entry name" value="Metalloprtase-TldD/E_N"/>
</dbReference>
<dbReference type="InterPro" id="IPR045569">
    <property type="entry name" value="Metalloprtase-TldD/E_C"/>
</dbReference>
<accession>A0A3B0IVL0</accession>
<dbReference type="EC" id="3.4.-.-" evidence="5"/>
<dbReference type="PANTHER" id="PTHR43421">
    <property type="entry name" value="METALLOPROTEASE PMBA"/>
    <property type="match status" value="1"/>
</dbReference>
<dbReference type="GO" id="GO:0005829">
    <property type="term" value="C:cytosol"/>
    <property type="evidence" value="ECO:0007669"/>
    <property type="project" value="TreeGrafter"/>
</dbReference>
<dbReference type="InterPro" id="IPR035068">
    <property type="entry name" value="TldD/PmbA_N"/>
</dbReference>
<evidence type="ECO:0000313" key="5">
    <source>
        <dbReference type="EMBL" id="SPP33127.1"/>
    </source>
</evidence>
<name>A0A3B0IVL0_9RICK</name>
<evidence type="ECO:0000259" key="3">
    <source>
        <dbReference type="Pfam" id="PF19289"/>
    </source>
</evidence>
<comment type="similarity">
    <text evidence="1">Belongs to the peptidase U62 family.</text>
</comment>
<dbReference type="InterPro" id="IPR036059">
    <property type="entry name" value="TldD/PmbA_sf"/>
</dbReference>
<dbReference type="AlphaFoldDB" id="A0A3B0IVL0"/>
<feature type="domain" description="Metalloprotease TldD/E C-terminal" evidence="3">
    <location>
        <begin position="224"/>
        <end position="440"/>
    </location>
</feature>
<sequence length="444" mass="48308">MNILNIAADITKLIKKQNQDAEVTIYETNKTSVSQRLSKIEQISQSRNCTVGIRAIAGKNKAAYISTNDLNNLSSAVSQVVEMAKNAQEDPYISFAVDGSNYISSADLNISDNNVVTIDKLKEITEATENSALAHKNIINSEGASSSHTSVNTVLSTVSGFVGSFSKSTFVNQVSVVAGEKSEMKIGYDYDVACNFSDLKTPELVGKEAAKRAIDQLGSCTIRTGKFPVVFEKRAAKELVKSFASAINGSNIVNNSSFLRNSLNNQIFNTEISIIDDPLLPRGITSRPFDGEGIMSRRNEFVKNGVLQNWILDLYSARKLNLETTANATRASNAAIIPSASNFYFKNGNRSFKELIEEVKEGIYVTDLFGFGVNLINGDYSQGACGFFIENGKITYPIHEITVADNLKNMFSNLVVANDLTFCGQFNSPTIKVSEMTVAGSLSD</sequence>
<evidence type="ECO:0000259" key="2">
    <source>
        <dbReference type="Pfam" id="PF01523"/>
    </source>
</evidence>
<dbReference type="EMBL" id="OUNE01000107">
    <property type="protein sequence ID" value="SPP33127.1"/>
    <property type="molecule type" value="Genomic_DNA"/>
</dbReference>
<evidence type="ECO:0000256" key="1">
    <source>
        <dbReference type="ARBA" id="ARBA00005836"/>
    </source>
</evidence>
<keyword evidence="5" id="KW-0645">Protease</keyword>
<dbReference type="PANTHER" id="PTHR43421:SF1">
    <property type="entry name" value="METALLOPROTEASE PMBA"/>
    <property type="match status" value="1"/>
</dbReference>
<keyword evidence="5" id="KW-0378">Hydrolase</keyword>
<gene>
    <name evidence="5" type="primary">pmbA</name>
    <name evidence="5" type="ORF">WBAD_0632</name>
</gene>
<dbReference type="InterPro" id="IPR045570">
    <property type="entry name" value="Metalloprtase-TldD/E_cen_dom"/>
</dbReference>
<dbReference type="Pfam" id="PF19290">
    <property type="entry name" value="PmbA_TldD_2nd"/>
    <property type="match status" value="1"/>
</dbReference>
<organism evidence="5">
    <name type="scientific">Wolbachia endosymbiont of Aleurodicus dispersus</name>
    <dbReference type="NCBI Taxonomy" id="1288877"/>
    <lineage>
        <taxon>Bacteria</taxon>
        <taxon>Pseudomonadati</taxon>
        <taxon>Pseudomonadota</taxon>
        <taxon>Alphaproteobacteria</taxon>
        <taxon>Rickettsiales</taxon>
        <taxon>Anaplasmataceae</taxon>
        <taxon>Wolbachieae</taxon>
        <taxon>Wolbachia</taxon>
    </lineage>
</organism>
<keyword evidence="5" id="KW-0482">Metalloprotease</keyword>
<dbReference type="GO" id="GO:0006508">
    <property type="term" value="P:proteolysis"/>
    <property type="evidence" value="ECO:0007669"/>
    <property type="project" value="UniProtKB-KW"/>
</dbReference>
<dbReference type="Pfam" id="PF01523">
    <property type="entry name" value="PmbA_TldD_1st"/>
    <property type="match status" value="1"/>
</dbReference>